<dbReference type="STRING" id="139420.A0A371D5H2"/>
<sequence length="462" mass="48393">MRMLHYGLLVSISYLLQACAANFTFTSQSEATECNDFQVSWTGGTPPFQLTIVQVFGGTTNLNIPDIFYTNNDGSFTTPVELRAGKEMVVIMSDSTGFGSGGVSPVIKVGNADKTKPQACADGNPADFENDFIFTTNETISQCKEFTFENYDGSTQPVQITGVIPDGSIFVLNPANGSKTFSWIPNVAGGTQLFFYMVDSLGQQGGTTGVMTVEQSGDSSCLDSSSPASTGNPSSLVTATSTSTSTQTGTISASSSTSHRRVGTLIAAIVVPVVAVITLVIGVFICYRRRRRNGGVRVLGPRKSRKPVVDLMKGDPDTPPQMEEVGSPTTATPFLHGRSLSANGETTLGGASSPPDTSATTPQSNAQSGGSSSLAPVSASGIQPAAHAGARRKAAEASVLAPPGHQPSTRFILHTDIEDDVPPPVEEVVELPPQYSERRRAGPVASRSNSHPQVGEPSVPQL</sequence>
<feature type="signal peptide" evidence="3">
    <location>
        <begin position="1"/>
        <end position="20"/>
    </location>
</feature>
<feature type="transmembrane region" description="Helical" evidence="2">
    <location>
        <begin position="265"/>
        <end position="287"/>
    </location>
</feature>
<feature type="chain" id="PRO_5016723117" description="Mid2 domain-containing protein" evidence="3">
    <location>
        <begin position="21"/>
        <end position="462"/>
    </location>
</feature>
<accession>A0A371D5H2</accession>
<protein>
    <recommendedName>
        <fullName evidence="6">Mid2 domain-containing protein</fullName>
    </recommendedName>
</protein>
<evidence type="ECO:0008006" key="6">
    <source>
        <dbReference type="Google" id="ProtNLM"/>
    </source>
</evidence>
<dbReference type="Proteomes" id="UP000256964">
    <property type="component" value="Unassembled WGS sequence"/>
</dbReference>
<feature type="compositionally biased region" description="Low complexity" evidence="1">
    <location>
        <begin position="216"/>
        <end position="257"/>
    </location>
</feature>
<dbReference type="PROSITE" id="PS51257">
    <property type="entry name" value="PROKAR_LIPOPROTEIN"/>
    <property type="match status" value="1"/>
</dbReference>
<evidence type="ECO:0000313" key="5">
    <source>
        <dbReference type="Proteomes" id="UP000256964"/>
    </source>
</evidence>
<dbReference type="AlphaFoldDB" id="A0A371D5H2"/>
<dbReference type="EMBL" id="KZ857416">
    <property type="protein sequence ID" value="RDX47752.1"/>
    <property type="molecule type" value="Genomic_DNA"/>
</dbReference>
<gene>
    <name evidence="4" type="ORF">OH76DRAFT_1557557</name>
</gene>
<reference evidence="4 5" key="1">
    <citation type="journal article" date="2018" name="Biotechnol. Biofuels">
        <title>Integrative visual omics of the white-rot fungus Polyporus brumalis exposes the biotechnological potential of its oxidative enzymes for delignifying raw plant biomass.</title>
        <authorList>
            <person name="Miyauchi S."/>
            <person name="Rancon A."/>
            <person name="Drula E."/>
            <person name="Hage H."/>
            <person name="Chaduli D."/>
            <person name="Favel A."/>
            <person name="Grisel S."/>
            <person name="Henrissat B."/>
            <person name="Herpoel-Gimbert I."/>
            <person name="Ruiz-Duenas F.J."/>
            <person name="Chevret D."/>
            <person name="Hainaut M."/>
            <person name="Lin J."/>
            <person name="Wang M."/>
            <person name="Pangilinan J."/>
            <person name="Lipzen A."/>
            <person name="Lesage-Meessen L."/>
            <person name="Navarro D."/>
            <person name="Riley R."/>
            <person name="Grigoriev I.V."/>
            <person name="Zhou S."/>
            <person name="Raouche S."/>
            <person name="Rosso M.N."/>
        </authorList>
    </citation>
    <scope>NUCLEOTIDE SEQUENCE [LARGE SCALE GENOMIC DNA]</scope>
    <source>
        <strain evidence="4 5">BRFM 1820</strain>
    </source>
</reference>
<keyword evidence="2" id="KW-0472">Membrane</keyword>
<dbReference type="OrthoDB" id="2591431at2759"/>
<feature type="region of interest" description="Disordered" evidence="1">
    <location>
        <begin position="307"/>
        <end position="462"/>
    </location>
</feature>
<feature type="region of interest" description="Disordered" evidence="1">
    <location>
        <begin position="209"/>
        <end position="257"/>
    </location>
</feature>
<evidence type="ECO:0000313" key="4">
    <source>
        <dbReference type="EMBL" id="RDX47752.1"/>
    </source>
</evidence>
<keyword evidence="3" id="KW-0732">Signal</keyword>
<evidence type="ECO:0000256" key="1">
    <source>
        <dbReference type="SAM" id="MobiDB-lite"/>
    </source>
</evidence>
<feature type="compositionally biased region" description="Polar residues" evidence="1">
    <location>
        <begin position="340"/>
        <end position="375"/>
    </location>
</feature>
<evidence type="ECO:0000256" key="2">
    <source>
        <dbReference type="SAM" id="Phobius"/>
    </source>
</evidence>
<proteinExistence type="predicted"/>
<keyword evidence="2" id="KW-0812">Transmembrane</keyword>
<keyword evidence="2" id="KW-1133">Transmembrane helix</keyword>
<organism evidence="4 5">
    <name type="scientific">Lentinus brumalis</name>
    <dbReference type="NCBI Taxonomy" id="2498619"/>
    <lineage>
        <taxon>Eukaryota</taxon>
        <taxon>Fungi</taxon>
        <taxon>Dikarya</taxon>
        <taxon>Basidiomycota</taxon>
        <taxon>Agaricomycotina</taxon>
        <taxon>Agaricomycetes</taxon>
        <taxon>Polyporales</taxon>
        <taxon>Polyporaceae</taxon>
        <taxon>Lentinus</taxon>
    </lineage>
</organism>
<name>A0A371D5H2_9APHY</name>
<evidence type="ECO:0000256" key="3">
    <source>
        <dbReference type="SAM" id="SignalP"/>
    </source>
</evidence>
<keyword evidence="5" id="KW-1185">Reference proteome</keyword>